<comment type="subcellular location">
    <subcellularLocation>
        <location evidence="1">Cell membrane</location>
        <topology evidence="1">Multi-pass membrane protein</topology>
    </subcellularLocation>
</comment>
<organism evidence="7 8">
    <name type="scientific">Ottowia thiooxydans</name>
    <dbReference type="NCBI Taxonomy" id="219182"/>
    <lineage>
        <taxon>Bacteria</taxon>
        <taxon>Pseudomonadati</taxon>
        <taxon>Pseudomonadota</taxon>
        <taxon>Betaproteobacteria</taxon>
        <taxon>Burkholderiales</taxon>
        <taxon>Comamonadaceae</taxon>
        <taxon>Ottowia</taxon>
    </lineage>
</organism>
<reference evidence="7 8" key="1">
    <citation type="submission" date="2024-06" db="EMBL/GenBank/DDBJ databases">
        <title>Sorghum-associated microbial communities from plants grown in Nebraska, USA.</title>
        <authorList>
            <person name="Schachtman D."/>
        </authorList>
    </citation>
    <scope>NUCLEOTIDE SEQUENCE [LARGE SCALE GENOMIC DNA]</scope>
    <source>
        <strain evidence="7 8">2709</strain>
    </source>
</reference>
<keyword evidence="8" id="KW-1185">Reference proteome</keyword>
<feature type="transmembrane region" description="Helical" evidence="6">
    <location>
        <begin position="194"/>
        <end position="222"/>
    </location>
</feature>
<feature type="transmembrane region" description="Helical" evidence="6">
    <location>
        <begin position="83"/>
        <end position="102"/>
    </location>
</feature>
<evidence type="ECO:0000313" key="7">
    <source>
        <dbReference type="EMBL" id="MET4576780.1"/>
    </source>
</evidence>
<evidence type="ECO:0000256" key="5">
    <source>
        <dbReference type="ARBA" id="ARBA00023136"/>
    </source>
</evidence>
<feature type="transmembrane region" description="Helical" evidence="6">
    <location>
        <begin position="36"/>
        <end position="53"/>
    </location>
</feature>
<evidence type="ECO:0000256" key="2">
    <source>
        <dbReference type="ARBA" id="ARBA00022475"/>
    </source>
</evidence>
<evidence type="ECO:0000256" key="3">
    <source>
        <dbReference type="ARBA" id="ARBA00022692"/>
    </source>
</evidence>
<dbReference type="Proteomes" id="UP001549320">
    <property type="component" value="Unassembled WGS sequence"/>
</dbReference>
<evidence type="ECO:0000313" key="8">
    <source>
        <dbReference type="Proteomes" id="UP001549320"/>
    </source>
</evidence>
<keyword evidence="2" id="KW-1003">Cell membrane</keyword>
<evidence type="ECO:0000256" key="4">
    <source>
        <dbReference type="ARBA" id="ARBA00022989"/>
    </source>
</evidence>
<keyword evidence="3 6" id="KW-0812">Transmembrane</keyword>
<dbReference type="CDD" id="cd06581">
    <property type="entry name" value="TM_PBP1_LivM_like"/>
    <property type="match status" value="1"/>
</dbReference>
<dbReference type="EMBL" id="JBEPSH010000003">
    <property type="protein sequence ID" value="MET4576780.1"/>
    <property type="molecule type" value="Genomic_DNA"/>
</dbReference>
<dbReference type="InterPro" id="IPR043428">
    <property type="entry name" value="LivM-like"/>
</dbReference>
<gene>
    <name evidence="7" type="ORF">ABIE13_001889</name>
</gene>
<feature type="transmembrane region" description="Helical" evidence="6">
    <location>
        <begin position="154"/>
        <end position="173"/>
    </location>
</feature>
<feature type="transmembrane region" description="Helical" evidence="6">
    <location>
        <begin position="60"/>
        <end position="77"/>
    </location>
</feature>
<dbReference type="PANTHER" id="PTHR30482">
    <property type="entry name" value="HIGH-AFFINITY BRANCHED-CHAIN AMINO ACID TRANSPORT SYSTEM PERMEASE"/>
    <property type="match status" value="1"/>
</dbReference>
<sequence length="316" mass="33283">MIQRTPLLLALVFFLALVSAPFWLNAYPQTLLTEILIFGLFAASIDLLAGVAGRTSLGHGAIFGTAAYVVAWCQTSAGIDPWVAAALGVAAATLLALVFGLLAVRTEGVYFLLLTLALGMVVWGVAYRWVSVTGAESGLRGIARPEGLEDNAHFYWFVLAAVALTFFALRSVVNSQFGLALRGIKQSSTRMGTLGYNVPLTLTLAFTVSGFVAGVAGVLGVYLNSFVSPSSVALAQSTKGLLMAILGGVGTLWGGFIGAGVMIALENLVSFYTERWAMVLGAMFVLTMLFAPTGLLGTARMVIERLKKGSTEKSQP</sequence>
<accession>A0ABV2Q7Y3</accession>
<protein>
    <submittedName>
        <fullName evidence="7">Branched-chain amino acid transport system permease protein</fullName>
    </submittedName>
</protein>
<evidence type="ECO:0000256" key="1">
    <source>
        <dbReference type="ARBA" id="ARBA00004651"/>
    </source>
</evidence>
<dbReference type="InterPro" id="IPR001851">
    <property type="entry name" value="ABC_transp_permease"/>
</dbReference>
<feature type="transmembrane region" description="Helical" evidence="6">
    <location>
        <begin position="242"/>
        <end position="265"/>
    </location>
</feature>
<dbReference type="Pfam" id="PF02653">
    <property type="entry name" value="BPD_transp_2"/>
    <property type="match status" value="1"/>
</dbReference>
<dbReference type="RefSeq" id="WP_354442842.1">
    <property type="nucleotide sequence ID" value="NZ_JBEPSH010000003.1"/>
</dbReference>
<name>A0ABV2Q7Y3_9BURK</name>
<evidence type="ECO:0000256" key="6">
    <source>
        <dbReference type="SAM" id="Phobius"/>
    </source>
</evidence>
<feature type="transmembrane region" description="Helical" evidence="6">
    <location>
        <begin position="277"/>
        <end position="303"/>
    </location>
</feature>
<feature type="transmembrane region" description="Helical" evidence="6">
    <location>
        <begin position="109"/>
        <end position="130"/>
    </location>
</feature>
<proteinExistence type="predicted"/>
<comment type="caution">
    <text evidence="7">The sequence shown here is derived from an EMBL/GenBank/DDBJ whole genome shotgun (WGS) entry which is preliminary data.</text>
</comment>
<keyword evidence="4 6" id="KW-1133">Transmembrane helix</keyword>
<keyword evidence="5 6" id="KW-0472">Membrane</keyword>
<dbReference type="PANTHER" id="PTHR30482:SF17">
    <property type="entry name" value="ABC TRANSPORTER ATP-BINDING PROTEIN"/>
    <property type="match status" value="1"/>
</dbReference>